<gene>
    <name evidence="2" type="ORF">XELAEV_18016724mg</name>
</gene>
<dbReference type="Pfam" id="PF23057">
    <property type="entry name" value="RBD_ZCCHC3_1st"/>
    <property type="match status" value="1"/>
</dbReference>
<protein>
    <recommendedName>
        <fullName evidence="1">Zinc finger CCHC domain-containing protein</fullName>
    </recommendedName>
</protein>
<evidence type="ECO:0000313" key="2">
    <source>
        <dbReference type="EMBL" id="OCT88096.1"/>
    </source>
</evidence>
<proteinExistence type="predicted"/>
<feature type="domain" description="Zinc finger CCHC" evidence="1">
    <location>
        <begin position="2"/>
        <end position="72"/>
    </location>
</feature>
<sequence length="98" mass="11257">MRLKWVGEGLPPETRVVMDKVLEMGFTAEDLNCFVHNSVFRDYSKSFIRPQELDKFWSIFKQMELVGSFKGFEAVTMSRPSVVKVNIILENESIPPSA</sequence>
<reference evidence="3" key="1">
    <citation type="journal article" date="2016" name="Nature">
        <title>Genome evolution in the allotetraploid frog Xenopus laevis.</title>
        <authorList>
            <person name="Session A.M."/>
            <person name="Uno Y."/>
            <person name="Kwon T."/>
            <person name="Chapman J.A."/>
            <person name="Toyoda A."/>
            <person name="Takahashi S."/>
            <person name="Fukui A."/>
            <person name="Hikosaka A."/>
            <person name="Suzuki A."/>
            <person name="Kondo M."/>
            <person name="van Heeringen S.J."/>
            <person name="Quigley I."/>
            <person name="Heinz S."/>
            <person name="Ogino H."/>
            <person name="Ochi H."/>
            <person name="Hellsten U."/>
            <person name="Lyons J.B."/>
            <person name="Simakov O."/>
            <person name="Putnam N."/>
            <person name="Stites J."/>
            <person name="Kuroki Y."/>
            <person name="Tanaka T."/>
            <person name="Michiue T."/>
            <person name="Watanabe M."/>
            <person name="Bogdanovic O."/>
            <person name="Lister R."/>
            <person name="Georgiou G."/>
            <person name="Paranjpe S.S."/>
            <person name="van Kruijsbergen I."/>
            <person name="Shu S."/>
            <person name="Carlson J."/>
            <person name="Kinoshita T."/>
            <person name="Ohta Y."/>
            <person name="Mawaribuchi S."/>
            <person name="Jenkins J."/>
            <person name="Grimwood J."/>
            <person name="Schmutz J."/>
            <person name="Mitros T."/>
            <person name="Mozaffari S.V."/>
            <person name="Suzuki Y."/>
            <person name="Haramoto Y."/>
            <person name="Yamamoto T.S."/>
            <person name="Takagi C."/>
            <person name="Heald R."/>
            <person name="Miller K."/>
            <person name="Haudenschild C."/>
            <person name="Kitzman J."/>
            <person name="Nakayama T."/>
            <person name="Izutsu Y."/>
            <person name="Robert J."/>
            <person name="Fortriede J."/>
            <person name="Burns K."/>
            <person name="Lotay V."/>
            <person name="Karimi K."/>
            <person name="Yasuoka Y."/>
            <person name="Dichmann D.S."/>
            <person name="Flajnik M.F."/>
            <person name="Houston D.W."/>
            <person name="Shendure J."/>
            <person name="DuPasquier L."/>
            <person name="Vize P.D."/>
            <person name="Zorn A.M."/>
            <person name="Ito M."/>
            <person name="Marcotte E.M."/>
            <person name="Wallingford J.B."/>
            <person name="Ito Y."/>
            <person name="Asashima M."/>
            <person name="Ueno N."/>
            <person name="Matsuda Y."/>
            <person name="Veenstra G.J."/>
            <person name="Fujiyama A."/>
            <person name="Harland R.M."/>
            <person name="Taira M."/>
            <person name="Rokhsar D.S."/>
        </authorList>
    </citation>
    <scope>NUCLEOTIDE SEQUENCE [LARGE SCALE GENOMIC DNA]</scope>
    <source>
        <strain evidence="3">J</strain>
    </source>
</reference>
<accession>A0A974HSB4</accession>
<dbReference type="AlphaFoldDB" id="A0A974HSB4"/>
<dbReference type="InterPro" id="IPR057810">
    <property type="entry name" value="RBD_ZCCHC3_1st"/>
</dbReference>
<name>A0A974HSB4_XENLA</name>
<organism evidence="2 3">
    <name type="scientific">Xenopus laevis</name>
    <name type="common">African clawed frog</name>
    <dbReference type="NCBI Taxonomy" id="8355"/>
    <lineage>
        <taxon>Eukaryota</taxon>
        <taxon>Metazoa</taxon>
        <taxon>Chordata</taxon>
        <taxon>Craniata</taxon>
        <taxon>Vertebrata</taxon>
        <taxon>Euteleostomi</taxon>
        <taxon>Amphibia</taxon>
        <taxon>Batrachia</taxon>
        <taxon>Anura</taxon>
        <taxon>Pipoidea</taxon>
        <taxon>Pipidae</taxon>
        <taxon>Xenopodinae</taxon>
        <taxon>Xenopus</taxon>
        <taxon>Xenopus</taxon>
    </lineage>
</organism>
<dbReference type="Proteomes" id="UP000694892">
    <property type="component" value="Chromosome 3L"/>
</dbReference>
<dbReference type="EMBL" id="CM004470">
    <property type="protein sequence ID" value="OCT88096.1"/>
    <property type="molecule type" value="Genomic_DNA"/>
</dbReference>
<evidence type="ECO:0000313" key="3">
    <source>
        <dbReference type="Proteomes" id="UP000694892"/>
    </source>
</evidence>
<evidence type="ECO:0000259" key="1">
    <source>
        <dbReference type="Pfam" id="PF23057"/>
    </source>
</evidence>